<dbReference type="EMBL" id="RCHU01000863">
    <property type="protein sequence ID" value="TKR90578.1"/>
    <property type="molecule type" value="Genomic_DNA"/>
</dbReference>
<accession>A0A4U5P319</accession>
<keyword evidence="1" id="KW-0175">Coiled coil</keyword>
<dbReference type="PANTHER" id="PTHR48200">
    <property type="entry name" value="PROTEIN, PUTATIVE-RELATED"/>
    <property type="match status" value="1"/>
</dbReference>
<comment type="caution">
    <text evidence="3">The sequence shown here is derived from an EMBL/GenBank/DDBJ whole genome shotgun (WGS) entry which is preliminary data.</text>
</comment>
<dbReference type="AlphaFoldDB" id="A0A4U5P319"/>
<feature type="coiled-coil region" evidence="1">
    <location>
        <begin position="147"/>
        <end position="286"/>
    </location>
</feature>
<dbReference type="PANTHER" id="PTHR48200:SF1">
    <property type="entry name" value="AMINOTRANSFERASE-LIKE PLANT MOBILE DOMAIN-CONTAINING PROTEIN"/>
    <property type="match status" value="1"/>
</dbReference>
<dbReference type="InterPro" id="IPR056647">
    <property type="entry name" value="DUF7745"/>
</dbReference>
<sequence>MFRSLSKSQFHWRSRYSYFKSYLAYCGEYPWVPLIRARCCISYCPNMVLRQFGFEQFIPRTTELATFYEDFKTSKKLLESVRKAWKHPGRVTSAKRVEGKTTKGYPIWQKTRGKGYRVPPFEGPPRSLIQSAEDIYEEVRAQQESYNLSLNAEVEKLGAKRRRLESNLITQEKALANTRKEKDDLLAQLQQQQLKFQQLQEKYVLLSEDKKRQDVSMKRWIGRASKAEEMILKLEETNESLQEQCRSQDIIIANLDERVDHLLSIEQTLSSEKENAEREVECWASEAMHYHVQADDAKNYALGLRGIAQQIADGEPMTRNEFHRFFGLIRDGINEISAYDGPRLWKD</sequence>
<proteinExistence type="predicted"/>
<protein>
    <recommendedName>
        <fullName evidence="2">DUF7745 domain-containing protein</fullName>
    </recommendedName>
</protein>
<evidence type="ECO:0000313" key="3">
    <source>
        <dbReference type="EMBL" id="TKR90578.1"/>
    </source>
</evidence>
<dbReference type="Pfam" id="PF24924">
    <property type="entry name" value="DUF7745"/>
    <property type="match status" value="1"/>
</dbReference>
<evidence type="ECO:0000256" key="1">
    <source>
        <dbReference type="SAM" id="Coils"/>
    </source>
</evidence>
<name>A0A4U5P319_POPAL</name>
<evidence type="ECO:0000259" key="2">
    <source>
        <dbReference type="Pfam" id="PF24924"/>
    </source>
</evidence>
<feature type="domain" description="DUF7745" evidence="2">
    <location>
        <begin position="2"/>
        <end position="112"/>
    </location>
</feature>
<reference evidence="3" key="1">
    <citation type="submission" date="2018-10" db="EMBL/GenBank/DDBJ databases">
        <title>Population genomic analysis revealed the cold adaptation of white poplar.</title>
        <authorList>
            <person name="Liu Y.-J."/>
        </authorList>
    </citation>
    <scope>NUCLEOTIDE SEQUENCE [LARGE SCALE GENOMIC DNA]</scope>
    <source>
        <strain evidence="3">PAL-ZL1</strain>
    </source>
</reference>
<gene>
    <name evidence="3" type="ORF">D5086_0000231950</name>
</gene>
<organism evidence="3">
    <name type="scientific">Populus alba</name>
    <name type="common">White poplar</name>
    <dbReference type="NCBI Taxonomy" id="43335"/>
    <lineage>
        <taxon>Eukaryota</taxon>
        <taxon>Viridiplantae</taxon>
        <taxon>Streptophyta</taxon>
        <taxon>Embryophyta</taxon>
        <taxon>Tracheophyta</taxon>
        <taxon>Spermatophyta</taxon>
        <taxon>Magnoliopsida</taxon>
        <taxon>eudicotyledons</taxon>
        <taxon>Gunneridae</taxon>
        <taxon>Pentapetalae</taxon>
        <taxon>rosids</taxon>
        <taxon>fabids</taxon>
        <taxon>Malpighiales</taxon>
        <taxon>Salicaceae</taxon>
        <taxon>Saliceae</taxon>
        <taxon>Populus</taxon>
    </lineage>
</organism>